<gene>
    <name evidence="1" type="ORF">WIX40_00485</name>
</gene>
<evidence type="ECO:0000313" key="1">
    <source>
        <dbReference type="EMBL" id="MEJ5898590.1"/>
    </source>
</evidence>
<sequence>MLPATSNAVHVAAKERFNVGMEWPLMFVSMRDRNGSALQRPEIDIGRGLAKKSALKTLLCLFV</sequence>
<evidence type="ECO:0000313" key="2">
    <source>
        <dbReference type="Proteomes" id="UP001362311"/>
    </source>
</evidence>
<dbReference type="RefSeq" id="WP_339441082.1">
    <property type="nucleotide sequence ID" value="NZ_JBBHKQ010000001.1"/>
</dbReference>
<dbReference type="Proteomes" id="UP001362311">
    <property type="component" value="Unassembled WGS sequence"/>
</dbReference>
<accession>A0ABD5JQ22</accession>
<dbReference type="AlphaFoldDB" id="A0ABD5JQ22"/>
<dbReference type="EMBL" id="JBBHKQ010000001">
    <property type="protein sequence ID" value="MEJ5898590.1"/>
    <property type="molecule type" value="Genomic_DNA"/>
</dbReference>
<protein>
    <submittedName>
        <fullName evidence="1">Uncharacterized protein</fullName>
    </submittedName>
</protein>
<comment type="caution">
    <text evidence="1">The sequence shown here is derived from an EMBL/GenBank/DDBJ whole genome shotgun (WGS) entry which is preliminary data.</text>
</comment>
<name>A0ABD5JQ22_9HYPH</name>
<organism evidence="1 2">
    <name type="scientific">Ochrobactrum teleogrylli</name>
    <dbReference type="NCBI Taxonomy" id="2479765"/>
    <lineage>
        <taxon>Bacteria</taxon>
        <taxon>Pseudomonadati</taxon>
        <taxon>Pseudomonadota</taxon>
        <taxon>Alphaproteobacteria</taxon>
        <taxon>Hyphomicrobiales</taxon>
        <taxon>Brucellaceae</taxon>
        <taxon>Brucella/Ochrobactrum group</taxon>
        <taxon>Ochrobactrum</taxon>
    </lineage>
</organism>
<proteinExistence type="predicted"/>
<reference evidence="1 2" key="1">
    <citation type="submission" date="2024-03" db="EMBL/GenBank/DDBJ databases">
        <title>Reference genomes for the five species model microbial community.</title>
        <authorList>
            <person name="Padfield D."/>
        </authorList>
    </citation>
    <scope>NUCLEOTIDE SEQUENCE [LARGE SCALE GENOMIC DNA]</scope>
    <source>
        <strain evidence="1 2">AB1</strain>
    </source>
</reference>